<name>A0A915IHG0_ROMCU</name>
<dbReference type="PANTHER" id="PTHR14735:SF1">
    <property type="entry name" value="COILED-COIL DOMAIN-CONTAINING PROTEIN 134"/>
    <property type="match status" value="1"/>
</dbReference>
<dbReference type="Pfam" id="PF15002">
    <property type="entry name" value="ERK-JNK_inhib"/>
    <property type="match status" value="1"/>
</dbReference>
<dbReference type="WBParaSite" id="nRc.2.0.1.t12807-RA">
    <property type="protein sequence ID" value="nRc.2.0.1.t12807-RA"/>
    <property type="gene ID" value="nRc.2.0.1.g12807"/>
</dbReference>
<keyword evidence="2" id="KW-1185">Reference proteome</keyword>
<evidence type="ECO:0000313" key="3">
    <source>
        <dbReference type="WBParaSite" id="nRc.2.0.1.t12807-RA"/>
    </source>
</evidence>
<sequence length="109" mass="13095">MENTAFLCEISLRRPAILRNFYKKDDDFKFLMAFWTDFVVETQFFDLKISKMMDICRQEMNLAPRRPDFSNSNEEEIFQENLSKNVKNEGKVKKNRKRKGPRLSGRTEF</sequence>
<reference evidence="3" key="1">
    <citation type="submission" date="2022-11" db="UniProtKB">
        <authorList>
            <consortium name="WormBaseParasite"/>
        </authorList>
    </citation>
    <scope>IDENTIFICATION</scope>
</reference>
<dbReference type="AlphaFoldDB" id="A0A915IHG0"/>
<feature type="region of interest" description="Disordered" evidence="1">
    <location>
        <begin position="85"/>
        <end position="109"/>
    </location>
</feature>
<evidence type="ECO:0000256" key="1">
    <source>
        <dbReference type="SAM" id="MobiDB-lite"/>
    </source>
</evidence>
<dbReference type="PANTHER" id="PTHR14735">
    <property type="entry name" value="COILED-COIL DOMAIN-CONTAINING PROTEIN 134"/>
    <property type="match status" value="1"/>
</dbReference>
<protein>
    <submittedName>
        <fullName evidence="3">Uncharacterized protein</fullName>
    </submittedName>
</protein>
<accession>A0A915IHG0</accession>
<dbReference type="Proteomes" id="UP000887565">
    <property type="component" value="Unplaced"/>
</dbReference>
<proteinExistence type="predicted"/>
<organism evidence="2 3">
    <name type="scientific">Romanomermis culicivorax</name>
    <name type="common">Nematode worm</name>
    <dbReference type="NCBI Taxonomy" id="13658"/>
    <lineage>
        <taxon>Eukaryota</taxon>
        <taxon>Metazoa</taxon>
        <taxon>Ecdysozoa</taxon>
        <taxon>Nematoda</taxon>
        <taxon>Enoplea</taxon>
        <taxon>Dorylaimia</taxon>
        <taxon>Mermithida</taxon>
        <taxon>Mermithoidea</taxon>
        <taxon>Mermithidae</taxon>
        <taxon>Romanomermis</taxon>
    </lineage>
</organism>
<dbReference type="InterPro" id="IPR026321">
    <property type="entry name" value="CC134"/>
</dbReference>
<evidence type="ECO:0000313" key="2">
    <source>
        <dbReference type="Proteomes" id="UP000887565"/>
    </source>
</evidence>